<keyword evidence="1" id="KW-0805">Transcription regulation</keyword>
<dbReference type="InterPro" id="IPR028978">
    <property type="entry name" value="Chorismate_lyase_/UTRA_dom_sf"/>
</dbReference>
<dbReference type="PRINTS" id="PR00035">
    <property type="entry name" value="HTHGNTR"/>
</dbReference>
<reference evidence="6" key="1">
    <citation type="journal article" date="2014" name="Genome Announc.">
        <title>Genome Sequence of Arthrobacter siccitolerans 4J27, a Xeroprotectant-Producing Desiccation-Tolerant Microorganism.</title>
        <authorList>
            <person name="Manzanera M."/>
            <person name="Santa-Cruz-Calvo L."/>
            <person name="Vilchez J.I."/>
            <person name="Garcia-Fontana C."/>
            <person name="Silva-Castro G.A."/>
            <person name="Calvo C."/>
            <person name="Gonzalez-Lopez J."/>
        </authorList>
    </citation>
    <scope>NUCLEOTIDE SEQUENCE [LARGE SCALE GENOMIC DNA]</scope>
    <source>
        <strain evidence="6">4J27</strain>
    </source>
</reference>
<evidence type="ECO:0000313" key="6">
    <source>
        <dbReference type="Proteomes" id="UP000035722"/>
    </source>
</evidence>
<dbReference type="EMBL" id="CAQI01000048">
    <property type="protein sequence ID" value="CCQ47143.1"/>
    <property type="molecule type" value="Genomic_DNA"/>
</dbReference>
<dbReference type="InterPro" id="IPR036390">
    <property type="entry name" value="WH_DNA-bd_sf"/>
</dbReference>
<sequence>MHQDAARFLSQPVAAQPGSPLRVAVYSRIAEAIRNGLLTPGSMIPTETELGADMKVSRTVVREALMLLEEDGLIRARRGVGRFVSDTLPRIGIERIRPFEEVLAGPGQQLEVKRIQVVRQPASEFAAPGVGIEPGSDTWLWESVLIRDGEAIAHLQENISAQPVSLGSSPAAPLEIEDDGGTTLLASLNKQLGRLPGPGECQISLSQVGPSRAKLLDLRPSDPVLVLTQYVRYGNQPFYLAKCLIAARAGHLSVMQSLQS</sequence>
<proteinExistence type="predicted"/>
<dbReference type="SUPFAM" id="SSF64288">
    <property type="entry name" value="Chorismate lyase-like"/>
    <property type="match status" value="1"/>
</dbReference>
<dbReference type="STRING" id="861266.ARTSIC4J27_3123"/>
<dbReference type="PROSITE" id="PS50949">
    <property type="entry name" value="HTH_GNTR"/>
    <property type="match status" value="1"/>
</dbReference>
<dbReference type="SUPFAM" id="SSF46785">
    <property type="entry name" value="Winged helix' DNA-binding domain"/>
    <property type="match status" value="1"/>
</dbReference>
<dbReference type="Gene3D" id="1.10.10.10">
    <property type="entry name" value="Winged helix-like DNA-binding domain superfamily/Winged helix DNA-binding domain"/>
    <property type="match status" value="1"/>
</dbReference>
<evidence type="ECO:0000256" key="1">
    <source>
        <dbReference type="ARBA" id="ARBA00023015"/>
    </source>
</evidence>
<dbReference type="GO" id="GO:0045892">
    <property type="term" value="P:negative regulation of DNA-templated transcription"/>
    <property type="evidence" value="ECO:0007669"/>
    <property type="project" value="TreeGrafter"/>
</dbReference>
<evidence type="ECO:0000259" key="4">
    <source>
        <dbReference type="PROSITE" id="PS50949"/>
    </source>
</evidence>
<dbReference type="InterPro" id="IPR000524">
    <property type="entry name" value="Tscrpt_reg_HTH_GntR"/>
</dbReference>
<keyword evidence="2" id="KW-0238">DNA-binding</keyword>
<comment type="caution">
    <text evidence="5">The sequence shown here is derived from an EMBL/GenBank/DDBJ whole genome shotgun (WGS) entry which is preliminary data.</text>
</comment>
<keyword evidence="6" id="KW-1185">Reference proteome</keyword>
<dbReference type="Pfam" id="PF00392">
    <property type="entry name" value="GntR"/>
    <property type="match status" value="1"/>
</dbReference>
<dbReference type="Gene3D" id="3.40.1410.10">
    <property type="entry name" value="Chorismate lyase-like"/>
    <property type="match status" value="1"/>
</dbReference>
<evidence type="ECO:0000256" key="2">
    <source>
        <dbReference type="ARBA" id="ARBA00023125"/>
    </source>
</evidence>
<dbReference type="SMART" id="SM00866">
    <property type="entry name" value="UTRA"/>
    <property type="match status" value="1"/>
</dbReference>
<dbReference type="SMART" id="SM00345">
    <property type="entry name" value="HTH_GNTR"/>
    <property type="match status" value="1"/>
</dbReference>
<dbReference type="Proteomes" id="UP000035722">
    <property type="component" value="Unassembled WGS sequence"/>
</dbReference>
<feature type="domain" description="HTH gntR-type" evidence="4">
    <location>
        <begin position="19"/>
        <end position="87"/>
    </location>
</feature>
<dbReference type="PANTHER" id="PTHR44846">
    <property type="entry name" value="MANNOSYL-D-GLYCERATE TRANSPORT/METABOLISM SYSTEM REPRESSOR MNGR-RELATED"/>
    <property type="match status" value="1"/>
</dbReference>
<accession>A0A024H562</accession>
<dbReference type="CDD" id="cd07377">
    <property type="entry name" value="WHTH_GntR"/>
    <property type="match status" value="1"/>
</dbReference>
<dbReference type="InterPro" id="IPR011663">
    <property type="entry name" value="UTRA"/>
</dbReference>
<dbReference type="RefSeq" id="WP_050056026.1">
    <property type="nucleotide sequence ID" value="NZ_CAQI01000048.1"/>
</dbReference>
<dbReference type="GO" id="GO:0003700">
    <property type="term" value="F:DNA-binding transcription factor activity"/>
    <property type="evidence" value="ECO:0007669"/>
    <property type="project" value="InterPro"/>
</dbReference>
<gene>
    <name evidence="5" type="ORF">ARTSIC4J27_3123</name>
</gene>
<dbReference type="PANTHER" id="PTHR44846:SF1">
    <property type="entry name" value="MANNOSYL-D-GLYCERATE TRANSPORT_METABOLISM SYSTEM REPRESSOR MNGR-RELATED"/>
    <property type="match status" value="1"/>
</dbReference>
<name>A0A024H562_9MICC</name>
<dbReference type="InterPro" id="IPR036388">
    <property type="entry name" value="WH-like_DNA-bd_sf"/>
</dbReference>
<dbReference type="OrthoDB" id="4135664at2"/>
<dbReference type="AlphaFoldDB" id="A0A024H562"/>
<dbReference type="InterPro" id="IPR050679">
    <property type="entry name" value="Bact_HTH_transcr_reg"/>
</dbReference>
<evidence type="ECO:0000313" key="5">
    <source>
        <dbReference type="EMBL" id="CCQ47143.1"/>
    </source>
</evidence>
<organism evidence="5 6">
    <name type="scientific">Pseudarthrobacter siccitolerans</name>
    <dbReference type="NCBI Taxonomy" id="861266"/>
    <lineage>
        <taxon>Bacteria</taxon>
        <taxon>Bacillati</taxon>
        <taxon>Actinomycetota</taxon>
        <taxon>Actinomycetes</taxon>
        <taxon>Micrococcales</taxon>
        <taxon>Micrococcaceae</taxon>
        <taxon>Pseudarthrobacter</taxon>
    </lineage>
</organism>
<dbReference type="Pfam" id="PF07702">
    <property type="entry name" value="UTRA"/>
    <property type="match status" value="1"/>
</dbReference>
<keyword evidence="3" id="KW-0804">Transcription</keyword>
<protein>
    <submittedName>
        <fullName evidence="5">Bacterial regulatory s, gntR family protein</fullName>
    </submittedName>
</protein>
<evidence type="ECO:0000256" key="3">
    <source>
        <dbReference type="ARBA" id="ARBA00023163"/>
    </source>
</evidence>
<dbReference type="GO" id="GO:0003677">
    <property type="term" value="F:DNA binding"/>
    <property type="evidence" value="ECO:0007669"/>
    <property type="project" value="UniProtKB-KW"/>
</dbReference>